<organism evidence="5 6">
    <name type="scientific">Jeotgalibacillus soli</name>
    <dbReference type="NCBI Taxonomy" id="889306"/>
    <lineage>
        <taxon>Bacteria</taxon>
        <taxon>Bacillati</taxon>
        <taxon>Bacillota</taxon>
        <taxon>Bacilli</taxon>
        <taxon>Bacillales</taxon>
        <taxon>Caryophanaceae</taxon>
        <taxon>Jeotgalibacillus</taxon>
    </lineage>
</organism>
<keyword evidence="6" id="KW-1185">Reference proteome</keyword>
<protein>
    <recommendedName>
        <fullName evidence="7">Endonuclease</fullName>
    </recommendedName>
</protein>
<dbReference type="SUPFAM" id="SSF56219">
    <property type="entry name" value="DNase I-like"/>
    <property type="match status" value="1"/>
</dbReference>
<dbReference type="Pfam" id="PF19580">
    <property type="entry name" value="Exo_endo_phos_3"/>
    <property type="match status" value="1"/>
</dbReference>
<dbReference type="STRING" id="889306.KP78_07820"/>
<evidence type="ECO:0000313" key="6">
    <source>
        <dbReference type="Proteomes" id="UP000031938"/>
    </source>
</evidence>
<feature type="signal peptide" evidence="2">
    <location>
        <begin position="1"/>
        <end position="32"/>
    </location>
</feature>
<dbReference type="Pfam" id="PF13290">
    <property type="entry name" value="CHB_HEX_C_1"/>
    <property type="match status" value="2"/>
</dbReference>
<dbReference type="InterPro" id="IPR036691">
    <property type="entry name" value="Endo/exonu/phosph_ase_sf"/>
</dbReference>
<dbReference type="PANTHER" id="PTHR42834">
    <property type="entry name" value="ENDONUCLEASE/EXONUCLEASE/PHOSPHATASE FAMILY PROTEIN (AFU_ORTHOLOGUE AFUA_3G09210)"/>
    <property type="match status" value="1"/>
</dbReference>
<evidence type="ECO:0000256" key="2">
    <source>
        <dbReference type="SAM" id="SignalP"/>
    </source>
</evidence>
<dbReference type="OrthoDB" id="9801679at2"/>
<dbReference type="RefSeq" id="WP_052474522.1">
    <property type="nucleotide sequence ID" value="NZ_JXRP01000009.1"/>
</dbReference>
<feature type="domain" description="GH29D-like beta-sandwich" evidence="3">
    <location>
        <begin position="192"/>
        <end position="250"/>
    </location>
</feature>
<feature type="domain" description="GH29D-like beta-sandwich" evidence="3">
    <location>
        <begin position="447"/>
        <end position="510"/>
    </location>
</feature>
<feature type="chain" id="PRO_5002155158" description="Endonuclease" evidence="2">
    <location>
        <begin position="33"/>
        <end position="1221"/>
    </location>
</feature>
<reference evidence="5 6" key="1">
    <citation type="submission" date="2015-01" db="EMBL/GenBank/DDBJ databases">
        <title>Genome sequencing of Jeotgalibacillus soli.</title>
        <authorList>
            <person name="Goh K.M."/>
            <person name="Chan K.-G."/>
            <person name="Yaakop A.S."/>
            <person name="Ee R."/>
            <person name="Gan H.M."/>
            <person name="Chan C.S."/>
        </authorList>
    </citation>
    <scope>NUCLEOTIDE SEQUENCE [LARGE SCALE GENOMIC DNA]</scope>
    <source>
        <strain evidence="5 6">P9</strain>
    </source>
</reference>
<dbReference type="Proteomes" id="UP000031938">
    <property type="component" value="Unassembled WGS sequence"/>
</dbReference>
<evidence type="ECO:0000259" key="3">
    <source>
        <dbReference type="Pfam" id="PF13290"/>
    </source>
</evidence>
<dbReference type="InterPro" id="IPR005135">
    <property type="entry name" value="Endo/exonuclease/phosphatase"/>
</dbReference>
<dbReference type="CDD" id="cd04486">
    <property type="entry name" value="YhcR_OBF_like"/>
    <property type="match status" value="2"/>
</dbReference>
<dbReference type="PANTHER" id="PTHR42834:SF1">
    <property type="entry name" value="ENDONUCLEASE_EXONUCLEASE_PHOSPHATASE FAMILY PROTEIN (AFU_ORTHOLOGUE AFUA_3G09210)"/>
    <property type="match status" value="1"/>
</dbReference>
<dbReference type="CDD" id="cd10283">
    <property type="entry name" value="MnuA_DNase1-like"/>
    <property type="match status" value="1"/>
</dbReference>
<evidence type="ECO:0008006" key="7">
    <source>
        <dbReference type="Google" id="ProtNLM"/>
    </source>
</evidence>
<accession>A0A0C2S5J4</accession>
<dbReference type="PATRIC" id="fig|889306.3.peg.784"/>
<dbReference type="EMBL" id="JXRP01000009">
    <property type="protein sequence ID" value="KIL49314.1"/>
    <property type="molecule type" value="Genomic_DNA"/>
</dbReference>
<evidence type="ECO:0000256" key="1">
    <source>
        <dbReference type="SAM" id="MobiDB-lite"/>
    </source>
</evidence>
<dbReference type="InterPro" id="IPR059177">
    <property type="entry name" value="GH29D-like_dom"/>
</dbReference>
<gene>
    <name evidence="5" type="ORF">KP78_07820</name>
</gene>
<keyword evidence="2" id="KW-0732">Signal</keyword>
<evidence type="ECO:0000313" key="5">
    <source>
        <dbReference type="EMBL" id="KIL49314.1"/>
    </source>
</evidence>
<comment type="caution">
    <text evidence="5">The sequence shown here is derived from an EMBL/GenBank/DDBJ whole genome shotgun (WGS) entry which is preliminary data.</text>
</comment>
<evidence type="ECO:0000259" key="4">
    <source>
        <dbReference type="Pfam" id="PF19580"/>
    </source>
</evidence>
<dbReference type="GO" id="GO:0003824">
    <property type="term" value="F:catalytic activity"/>
    <property type="evidence" value="ECO:0007669"/>
    <property type="project" value="InterPro"/>
</dbReference>
<sequence>MSRLMKQVSRFVVVLLVLGLAFPYMQASKATAAVTETFDTLDLTGSSYVNGSFTGVNNITWTYTGGRISNSDASYNIDGKGIMFRDPGAGILSSAIDGGISSLSIATKAAFTSTNTRQLEVYINDQLIGITENVLAGEGASTFTFENINVTGPFTLKFVKVGSGSQIVLDNITWTTNEEDPTRVSPVTASIPSGQVISGERVEFSTSTPKAEIYYSLNGGEETLYTGPIEMTENASFTIVARAADLEDSAPAAYAYTVVKLSTVAEAREQAAGSTVSTSGIVTAVFAQGGANNIYMQDGTAGVVVRSTAVVEIGDQIQAAGVIEDYNGLTQISALPSDVTVKGQTEVPAAAAVPATGLAEAQEGTLVEAKNVTIESFASGNYSGKDENGQPIVIRPVDPSITFDTGSTYESVVGVVGEFGGTYQIVPRSINDIIEDSNQVSAVTATPAGGFIASGDKVELATQTEGAVIYYTIDGSRPTPSSTLYEDGIVITQNTVIQAIAVKEGMTVSKEVSFQFIIQKDEVRIHDIQGADHYSPYEGLSVADVQGVVTYVVNRNSFYMQSLEPDNDPRTSEGLLIYRPNHGMVKGNHVKASGTVMEYFVEGYADRAQNDLPVTQINATGVQKIADIVPLSEPIVIGGPDGVDIPTQIIDNDGLTAFEPEEDGIDFYESIEGMLVTVDGATVSGPQRYGEVAVIANHGENEIYSRAGGALLKADDFNPERLTLDLNDERLVVKSGDIMASPAEGVMSYGFGKYKVLASEGTVPTFEDGGLQPGATTITPDENQLTIGAYNIENFSANASHTSDEKVTRIAQSIISDLHSPDIIGLVEVQDGSGPTDDGTVAGDESFQRLIDEIARLGGPAYTFTEIAPKDKQDGGQPGGNIRNGFLYNPDRVELTAGAPGSPSEAVGYESGQLTSNPGRIDPAGFMNTRKPLAAQFTFNEEDVIVIANHFNSKGGDQPLFGQNQPPVLSSEAQRIELARIVNGFVQDIKADTHDANVVVLGDFNDFEFSKPLEVLKGEEMTNLVEMVPQEKRYTYNYEGNAQVLDHILVTNNLADRSEIDIVHINSDFMEQHGRASDHDPLLMQVDLTPHPEQKVIHLSDYKGKKINVFEDNVHIVADKDVKIKKVAVRGTNVTLSGEGLKKLEVSLHTLKKDGEYDFTGAEVKEVEVKHKNVSIVRGAENIKKLEVKGSAKKADIQYFDSEGNEIDPFEKGKSKGKNAA</sequence>
<name>A0A0C2S5J4_9BACL</name>
<dbReference type="AlphaFoldDB" id="A0A0C2S5J4"/>
<feature type="domain" description="Endonuclease/exonuclease/phosphatase" evidence="4">
    <location>
        <begin position="927"/>
        <end position="1062"/>
    </location>
</feature>
<feature type="region of interest" description="Disordered" evidence="1">
    <location>
        <begin position="899"/>
        <end position="919"/>
    </location>
</feature>
<proteinExistence type="predicted"/>
<dbReference type="Gene3D" id="3.60.10.10">
    <property type="entry name" value="Endonuclease/exonuclease/phosphatase"/>
    <property type="match status" value="1"/>
</dbReference>